<dbReference type="PROSITE" id="PS50294">
    <property type="entry name" value="WD_REPEATS_REGION"/>
    <property type="match status" value="1"/>
</dbReference>
<evidence type="ECO:0000256" key="1">
    <source>
        <dbReference type="ARBA" id="ARBA00004123"/>
    </source>
</evidence>
<dbReference type="AlphaFoldDB" id="A3LR03"/>
<proteinExistence type="predicted"/>
<feature type="repeat" description="WD" evidence="5">
    <location>
        <begin position="211"/>
        <end position="252"/>
    </location>
</feature>
<dbReference type="SUPFAM" id="SSF50978">
    <property type="entry name" value="WD40 repeat-like"/>
    <property type="match status" value="1"/>
</dbReference>
<dbReference type="KEGG" id="pic:PICST_43371"/>
<feature type="compositionally biased region" description="Acidic residues" evidence="6">
    <location>
        <begin position="42"/>
        <end position="79"/>
    </location>
</feature>
<gene>
    <name evidence="7" type="primary">RRP9</name>
    <name evidence="7" type="ORF">PICST_43371</name>
</gene>
<dbReference type="InterPro" id="IPR001680">
    <property type="entry name" value="WD40_rpt"/>
</dbReference>
<evidence type="ECO:0000256" key="4">
    <source>
        <dbReference type="ARBA" id="ARBA00023242"/>
    </source>
</evidence>
<dbReference type="InterPro" id="IPR039241">
    <property type="entry name" value="Rrp9-like"/>
</dbReference>
<dbReference type="SMART" id="SM00320">
    <property type="entry name" value="WD40"/>
    <property type="match status" value="5"/>
</dbReference>
<evidence type="ECO:0000256" key="5">
    <source>
        <dbReference type="PROSITE-ProRule" id="PRU00221"/>
    </source>
</evidence>
<dbReference type="eggNOG" id="KOG0299">
    <property type="taxonomic scope" value="Eukaryota"/>
</dbReference>
<feature type="compositionally biased region" description="Low complexity" evidence="6">
    <location>
        <begin position="19"/>
        <end position="37"/>
    </location>
</feature>
<protein>
    <submittedName>
        <fullName evidence="7">Part of small (Ribosomal) subunit (SSU) processosome (Contains U3 snoRNA)</fullName>
    </submittedName>
</protein>
<dbReference type="Proteomes" id="UP000002258">
    <property type="component" value="Chromosome 3"/>
</dbReference>
<keyword evidence="4" id="KW-0539">Nucleus</keyword>
<feature type="repeat" description="WD" evidence="5">
    <location>
        <begin position="439"/>
        <end position="473"/>
    </location>
</feature>
<dbReference type="OrthoDB" id="189968at2759"/>
<dbReference type="Pfam" id="PF00400">
    <property type="entry name" value="WD40"/>
    <property type="match status" value="3"/>
</dbReference>
<sequence>MAGDPFLSDPSRKRKRSTKLTSRVNKSSRNSTPSNNNRYPENDEEISGDSDTDEEINEQVDEEIDDDVMSSDEEFADENATEKRRRLAKQYLENLKNDEGQDQDFDAQDLDDDIVSRRLQVDVAESKGYVYKFVGNKISSQIDDNIQIITTRIGSKNLTSLAVRYPSLYTVSKDSELIKWDISVENKKPVRIRHVKGGHKYFNVNTSNVSLNHHWDQINCVAASSDGKYVVTGGNDARLIIWSSENLACLKVLETRVAVNSITFRRNSDQLYAACADLKIRTYSINQFTQLEVLYGHQDNISDISALARETCVSVGSRDKTAMFWKIAEESRLTFRAGDSSDKKKKRAKKTEEPVEPVEEAAFHNEGSVEVVSMADESHFVTGSDNGNVALWSLAKKKALFTQRLAHGLQPQFLPSEASAETSVEVASRQVPERLPYWITAVHSVPYSDVFFTGSFDGTVRAWKLDNDRLNSFQLLGEIANVNGCVVKIDSAEIPELKKLAVYVLVSKEHKFGRWLGKLKGGRNALLSFTFDI</sequence>
<dbReference type="InParanoid" id="A3LR03"/>
<reference evidence="7 8" key="1">
    <citation type="journal article" date="2007" name="Nat. Biotechnol.">
        <title>Genome sequence of the lignocellulose-bioconverting and xylose-fermenting yeast Pichia stipitis.</title>
        <authorList>
            <person name="Jeffries T.W."/>
            <person name="Grigoriev I.V."/>
            <person name="Grimwood J."/>
            <person name="Laplaza J.M."/>
            <person name="Aerts A."/>
            <person name="Salamov A."/>
            <person name="Schmutz J."/>
            <person name="Lindquist E."/>
            <person name="Dehal P."/>
            <person name="Shapiro H."/>
            <person name="Jin Y.S."/>
            <person name="Passoth V."/>
            <person name="Richardson P.M."/>
        </authorList>
    </citation>
    <scope>NUCLEOTIDE SEQUENCE [LARGE SCALE GENOMIC DNA]</scope>
    <source>
        <strain evidence="8">ATCC 58785 / CBS 6054 / NBRC 10063 / NRRL Y-11545</strain>
    </source>
</reference>
<evidence type="ECO:0000313" key="7">
    <source>
        <dbReference type="EMBL" id="ABN65302.2"/>
    </source>
</evidence>
<dbReference type="GO" id="GO:0034511">
    <property type="term" value="F:U3 snoRNA binding"/>
    <property type="evidence" value="ECO:0007669"/>
    <property type="project" value="EnsemblFungi"/>
</dbReference>
<dbReference type="InterPro" id="IPR036322">
    <property type="entry name" value="WD40_repeat_dom_sf"/>
</dbReference>
<dbReference type="GO" id="GO:0000447">
    <property type="term" value="P:endonucleolytic cleavage in ITS1 to separate SSU-rRNA from 5.8S rRNA and LSU-rRNA from tricistronic rRNA transcript (SSU-rRNA, 5.8S rRNA, LSU-rRNA)"/>
    <property type="evidence" value="ECO:0007669"/>
    <property type="project" value="EnsemblFungi"/>
</dbReference>
<evidence type="ECO:0000256" key="3">
    <source>
        <dbReference type="ARBA" id="ARBA00022737"/>
    </source>
</evidence>
<organism evidence="7 8">
    <name type="scientific">Scheffersomyces stipitis (strain ATCC 58785 / CBS 6054 / NBRC 10063 / NRRL Y-11545)</name>
    <name type="common">Yeast</name>
    <name type="synonym">Pichia stipitis</name>
    <dbReference type="NCBI Taxonomy" id="322104"/>
    <lineage>
        <taxon>Eukaryota</taxon>
        <taxon>Fungi</taxon>
        <taxon>Dikarya</taxon>
        <taxon>Ascomycota</taxon>
        <taxon>Saccharomycotina</taxon>
        <taxon>Pichiomycetes</taxon>
        <taxon>Debaryomycetaceae</taxon>
        <taxon>Scheffersomyces</taxon>
    </lineage>
</organism>
<feature type="repeat" description="WD" evidence="5">
    <location>
        <begin position="294"/>
        <end position="335"/>
    </location>
</feature>
<dbReference type="HOGENOM" id="CLU_014017_1_0_1"/>
<evidence type="ECO:0000256" key="6">
    <source>
        <dbReference type="SAM" id="MobiDB-lite"/>
    </source>
</evidence>
<dbReference type="GeneID" id="4837871"/>
<dbReference type="PANTHER" id="PTHR19865">
    <property type="entry name" value="U3 SMALL NUCLEOLAR RNA INTERACTING PROTEIN 2"/>
    <property type="match status" value="1"/>
</dbReference>
<dbReference type="EMBL" id="CP000497">
    <property type="protein sequence ID" value="ABN65302.2"/>
    <property type="molecule type" value="Genomic_DNA"/>
</dbReference>
<evidence type="ECO:0000256" key="2">
    <source>
        <dbReference type="ARBA" id="ARBA00022574"/>
    </source>
</evidence>
<dbReference type="InterPro" id="IPR015943">
    <property type="entry name" value="WD40/YVTN_repeat-like_dom_sf"/>
</dbReference>
<evidence type="ECO:0000313" key="8">
    <source>
        <dbReference type="Proteomes" id="UP000002258"/>
    </source>
</evidence>
<keyword evidence="3" id="KW-0677">Repeat</keyword>
<accession>A3LR03</accession>
<name>A3LR03_PICST</name>
<dbReference type="PANTHER" id="PTHR19865:SF0">
    <property type="entry name" value="U3 SMALL NUCLEOLAR RNA-INTERACTING PROTEIN 2"/>
    <property type="match status" value="1"/>
</dbReference>
<dbReference type="PROSITE" id="PS50082">
    <property type="entry name" value="WD_REPEATS_2"/>
    <property type="match status" value="3"/>
</dbReference>
<dbReference type="OMA" id="CSLRIWK"/>
<dbReference type="RefSeq" id="XP_001383331.2">
    <property type="nucleotide sequence ID" value="XM_001383294.1"/>
</dbReference>
<dbReference type="FunFam" id="2.130.10.10:FF:000644">
    <property type="entry name" value="Rrp9p"/>
    <property type="match status" value="1"/>
</dbReference>
<dbReference type="STRING" id="322104.A3LR03"/>
<dbReference type="GO" id="GO:0000472">
    <property type="term" value="P:endonucleolytic cleavage to generate mature 5'-end of SSU-rRNA from (SSU-rRNA, 5.8S rRNA, LSU-rRNA)"/>
    <property type="evidence" value="ECO:0007669"/>
    <property type="project" value="EnsemblFungi"/>
</dbReference>
<comment type="subcellular location">
    <subcellularLocation>
        <location evidence="1">Nucleus</location>
    </subcellularLocation>
</comment>
<keyword evidence="2 5" id="KW-0853">WD repeat</keyword>
<keyword evidence="8" id="KW-1185">Reference proteome</keyword>
<dbReference type="GO" id="GO:0032040">
    <property type="term" value="C:small-subunit processome"/>
    <property type="evidence" value="ECO:0007669"/>
    <property type="project" value="EnsemblFungi"/>
</dbReference>
<dbReference type="Gene3D" id="2.130.10.10">
    <property type="entry name" value="YVTN repeat-like/Quinoprotein amine dehydrogenase"/>
    <property type="match status" value="1"/>
</dbReference>
<feature type="region of interest" description="Disordered" evidence="6">
    <location>
        <begin position="1"/>
        <end position="83"/>
    </location>
</feature>
<dbReference type="FunCoup" id="A3LR03">
    <property type="interactions" value="1082"/>
</dbReference>
<dbReference type="GO" id="GO:0031428">
    <property type="term" value="C:box C/D methylation guide snoRNP complex"/>
    <property type="evidence" value="ECO:0007669"/>
    <property type="project" value="EnsemblFungi"/>
</dbReference>
<dbReference type="GO" id="GO:0000480">
    <property type="term" value="P:endonucleolytic cleavage in 5'-ETS of tricistronic rRNA transcript (SSU-rRNA, 5.8S rRNA, LSU-rRNA)"/>
    <property type="evidence" value="ECO:0007669"/>
    <property type="project" value="EnsemblFungi"/>
</dbReference>